<dbReference type="CDD" id="cd02674">
    <property type="entry name" value="Peptidase_C19R"/>
    <property type="match status" value="1"/>
</dbReference>
<dbReference type="InterPro" id="IPR038765">
    <property type="entry name" value="Papain-like_cys_pep_sf"/>
</dbReference>
<keyword evidence="3" id="KW-0788">Thiol protease</keyword>
<feature type="region of interest" description="Disordered" evidence="4">
    <location>
        <begin position="457"/>
        <end position="483"/>
    </location>
</feature>
<dbReference type="SUPFAM" id="SSF52821">
    <property type="entry name" value="Rhodanese/Cell cycle control phosphatase"/>
    <property type="match status" value="1"/>
</dbReference>
<dbReference type="PROSITE" id="PS00972">
    <property type="entry name" value="USP_1"/>
    <property type="match status" value="1"/>
</dbReference>
<dbReference type="Gene3D" id="3.90.70.10">
    <property type="entry name" value="Cysteine proteinases"/>
    <property type="match status" value="1"/>
</dbReference>
<evidence type="ECO:0000259" key="5">
    <source>
        <dbReference type="PROSITE" id="PS50235"/>
    </source>
</evidence>
<evidence type="ECO:0000256" key="3">
    <source>
        <dbReference type="RuleBase" id="RU366025"/>
    </source>
</evidence>
<comment type="similarity">
    <text evidence="2 3">Belongs to the peptidase C19 family.</text>
</comment>
<dbReference type="AlphaFoldDB" id="A0A6V7VS65"/>
<evidence type="ECO:0000256" key="1">
    <source>
        <dbReference type="ARBA" id="ARBA00000707"/>
    </source>
</evidence>
<dbReference type="InterPro" id="IPR050185">
    <property type="entry name" value="Ub_carboxyl-term_hydrolase"/>
</dbReference>
<evidence type="ECO:0000313" key="7">
    <source>
        <dbReference type="Proteomes" id="UP000580250"/>
    </source>
</evidence>
<dbReference type="PANTHER" id="PTHR21646:SF91">
    <property type="entry name" value="USP DOMAIN-CONTAINING PROTEIN"/>
    <property type="match status" value="1"/>
</dbReference>
<keyword evidence="3" id="KW-0378">Hydrolase</keyword>
<dbReference type="EMBL" id="CAJEWN010000302">
    <property type="protein sequence ID" value="CAD2177649.1"/>
    <property type="molecule type" value="Genomic_DNA"/>
</dbReference>
<protein>
    <recommendedName>
        <fullName evidence="3">Ubiquitin carboxyl-terminal hydrolase</fullName>
        <ecNumber evidence="3">3.4.19.12</ecNumber>
    </recommendedName>
</protein>
<proteinExistence type="inferred from homology"/>
<dbReference type="SUPFAM" id="SSF140856">
    <property type="entry name" value="USP8 N-terminal domain-like"/>
    <property type="match status" value="1"/>
</dbReference>
<dbReference type="Gene3D" id="3.40.250.10">
    <property type="entry name" value="Rhodanese-like domain"/>
    <property type="match status" value="1"/>
</dbReference>
<dbReference type="InterPro" id="IPR028889">
    <property type="entry name" value="USP"/>
</dbReference>
<evidence type="ECO:0000313" key="6">
    <source>
        <dbReference type="EMBL" id="CAD2177649.1"/>
    </source>
</evidence>
<dbReference type="PROSITE" id="PS00973">
    <property type="entry name" value="USP_2"/>
    <property type="match status" value="1"/>
</dbReference>
<organism evidence="6 7">
    <name type="scientific">Meloidogyne enterolobii</name>
    <name type="common">Root-knot nematode worm</name>
    <name type="synonym">Meloidogyne mayaguensis</name>
    <dbReference type="NCBI Taxonomy" id="390850"/>
    <lineage>
        <taxon>Eukaryota</taxon>
        <taxon>Metazoa</taxon>
        <taxon>Ecdysozoa</taxon>
        <taxon>Nematoda</taxon>
        <taxon>Chromadorea</taxon>
        <taxon>Rhabditida</taxon>
        <taxon>Tylenchina</taxon>
        <taxon>Tylenchomorpha</taxon>
        <taxon>Tylenchoidea</taxon>
        <taxon>Meloidogynidae</taxon>
        <taxon>Meloidogyninae</taxon>
        <taxon>Meloidogyne</taxon>
    </lineage>
</organism>
<feature type="compositionally biased region" description="Polar residues" evidence="4">
    <location>
        <begin position="457"/>
        <end position="473"/>
    </location>
</feature>
<reference evidence="6 7" key="1">
    <citation type="submission" date="2020-08" db="EMBL/GenBank/DDBJ databases">
        <authorList>
            <person name="Koutsovoulos G."/>
            <person name="Danchin GJ E."/>
        </authorList>
    </citation>
    <scope>NUCLEOTIDE SEQUENCE [LARGE SCALE GENOMIC DNA]</scope>
</reference>
<dbReference type="GO" id="GO:0006508">
    <property type="term" value="P:proteolysis"/>
    <property type="evidence" value="ECO:0007669"/>
    <property type="project" value="UniProtKB-KW"/>
</dbReference>
<gene>
    <name evidence="6" type="ORF">MENT_LOCUS29538</name>
</gene>
<dbReference type="GO" id="GO:0004843">
    <property type="term" value="F:cysteine-type deubiquitinase activity"/>
    <property type="evidence" value="ECO:0007669"/>
    <property type="project" value="UniProtKB-UniRule"/>
</dbReference>
<sequence>MNKKPLKYKSYDELKFCSELDPKFIYQLKLLDSYRCYKHFTQIENQARLAELEGNDEEAYICYQRALELYQLIFDKKDKVFMQGKNGRDFYHKAKDMFTSIELLTENLKLRYDALLAVERNKNNFREEPNLNDSQQDFLELFIKPTSLLNYVEENNASILILDYRENKNQIIKCDLNIGEINVVQLEPSTIVLGSLLHCITKTLDISVRPYLEKISQFDLVILLGDLDDITNLNGTKTKILYEALTTYNRTNRLKHPPVILEDGFRGWELSYPCYTVSTKNVPVFEKTFDEQFSVWMEESKRVNRLNITYPNLSKLFDVKKTDFNDELEVPSSTKFKTSLSFADKLTPKRVFTDDERRTDNSIKAQFSLDSRPETASTNKKMPLIDRSKKPALPTMPIDSMENDNKFAVDDRSIRDKENLDLGRINNKRFAHPQVLGGARIASAGPSVAATVVPVHSTQPIPVQQPSRPTTPDRSTKKGILQQSQQIEPSAYFSSVYKFSLARIMEDSAYKRMKIKPGHTGLVNMGNTCFMNATLQALFHTPIFSQLFRGHCVANCINTKNSLGTKGIISGCFSALIDIAWSGEYSSIRPFIFLDMFAKRVNSTLADRQQHDAQEFQIYLLDALHEDTNRVDKRRPFEQNYDGSNLMASAEDYIKQSRHFSSSPVNDIFNLLTVSVLQCKSCSTRSACFEGLNQISVELPHNNLESGRIFRLKECLNTHFSTTTLDTPWDCPCCKSKQTATRTTKIWSLPKILIIHLKRFSFNSGRFVKNEVDVHFDIENFDLAPYTHPKSTFLPNKVEYNLFAVTNHTGTLNSGHYTSNVKNLQNENEWLHFDDENCTRIRNISSIVTKHAFLLYYVLGNSDDGKNDLL</sequence>
<dbReference type="Proteomes" id="UP000580250">
    <property type="component" value="Unassembled WGS sequence"/>
</dbReference>
<name>A0A6V7VS65_MELEN</name>
<evidence type="ECO:0000256" key="2">
    <source>
        <dbReference type="ARBA" id="ARBA00009085"/>
    </source>
</evidence>
<dbReference type="PANTHER" id="PTHR21646">
    <property type="entry name" value="UBIQUITIN CARBOXYL-TERMINAL HYDROLASE"/>
    <property type="match status" value="1"/>
</dbReference>
<dbReference type="EC" id="3.4.19.12" evidence="3"/>
<keyword evidence="3" id="KW-0645">Protease</keyword>
<dbReference type="PROSITE" id="PS50235">
    <property type="entry name" value="USP_3"/>
    <property type="match status" value="1"/>
</dbReference>
<dbReference type="Gene3D" id="1.20.58.80">
    <property type="entry name" value="Phosphotransferase system, lactose/cellobiose-type IIA subunit"/>
    <property type="match status" value="1"/>
</dbReference>
<feature type="domain" description="USP" evidence="5">
    <location>
        <begin position="520"/>
        <end position="860"/>
    </location>
</feature>
<dbReference type="Pfam" id="PF00443">
    <property type="entry name" value="UCH"/>
    <property type="match status" value="1"/>
</dbReference>
<comment type="catalytic activity">
    <reaction evidence="1 3">
        <text>Thiol-dependent hydrolysis of ester, thioester, amide, peptide and isopeptide bonds formed by the C-terminal Gly of ubiquitin (a 76-residue protein attached to proteins as an intracellular targeting signal).</text>
        <dbReference type="EC" id="3.4.19.12"/>
    </reaction>
</comment>
<dbReference type="InterPro" id="IPR001394">
    <property type="entry name" value="Peptidase_C19_UCH"/>
</dbReference>
<dbReference type="SUPFAM" id="SSF54001">
    <property type="entry name" value="Cysteine proteinases"/>
    <property type="match status" value="1"/>
</dbReference>
<comment type="caution">
    <text evidence="6">The sequence shown here is derived from an EMBL/GenBank/DDBJ whole genome shotgun (WGS) entry which is preliminary data.</text>
</comment>
<dbReference type="InterPro" id="IPR018200">
    <property type="entry name" value="USP_CS"/>
</dbReference>
<evidence type="ECO:0000256" key="4">
    <source>
        <dbReference type="SAM" id="MobiDB-lite"/>
    </source>
</evidence>
<accession>A0A6V7VS65</accession>
<keyword evidence="3" id="KW-0833">Ubl conjugation pathway</keyword>
<dbReference type="OrthoDB" id="292964at2759"/>
<dbReference type="GO" id="GO:0016579">
    <property type="term" value="P:protein deubiquitination"/>
    <property type="evidence" value="ECO:0007669"/>
    <property type="project" value="InterPro"/>
</dbReference>
<dbReference type="InterPro" id="IPR036873">
    <property type="entry name" value="Rhodanese-like_dom_sf"/>
</dbReference>